<feature type="compositionally biased region" description="Low complexity" evidence="4">
    <location>
        <begin position="92"/>
        <end position="107"/>
    </location>
</feature>
<comment type="similarity">
    <text evidence="1">Belongs to the TCAB1 family.</text>
</comment>
<organism evidence="5 6">
    <name type="scientific">Magallana gigas</name>
    <name type="common">Pacific oyster</name>
    <name type="synonym">Crassostrea gigas</name>
    <dbReference type="NCBI Taxonomy" id="29159"/>
    <lineage>
        <taxon>Eukaryota</taxon>
        <taxon>Metazoa</taxon>
        <taxon>Spiralia</taxon>
        <taxon>Lophotrochozoa</taxon>
        <taxon>Mollusca</taxon>
        <taxon>Bivalvia</taxon>
        <taxon>Autobranchia</taxon>
        <taxon>Pteriomorphia</taxon>
        <taxon>Ostreida</taxon>
        <taxon>Ostreoidea</taxon>
        <taxon>Ostreidae</taxon>
        <taxon>Magallana</taxon>
    </lineage>
</organism>
<evidence type="ECO:0000313" key="5">
    <source>
        <dbReference type="EnsemblMetazoa" id="G16287.1:cds"/>
    </source>
</evidence>
<accession>A0A8W8IXC3</accession>
<dbReference type="InterPro" id="IPR051150">
    <property type="entry name" value="SWT21/TCAB1_mRNA_Telomere"/>
</dbReference>
<feature type="repeat" description="WD" evidence="3">
    <location>
        <begin position="353"/>
        <end position="388"/>
    </location>
</feature>
<feature type="compositionally biased region" description="Acidic residues" evidence="4">
    <location>
        <begin position="484"/>
        <end position="498"/>
    </location>
</feature>
<dbReference type="GO" id="GO:0003723">
    <property type="term" value="F:RNA binding"/>
    <property type="evidence" value="ECO:0007669"/>
    <property type="project" value="TreeGrafter"/>
</dbReference>
<keyword evidence="6" id="KW-1185">Reference proteome</keyword>
<evidence type="ECO:0000313" key="6">
    <source>
        <dbReference type="Proteomes" id="UP000005408"/>
    </source>
</evidence>
<reference evidence="5" key="1">
    <citation type="submission" date="2022-08" db="UniProtKB">
        <authorList>
            <consortium name="EnsemblMetazoa"/>
        </authorList>
    </citation>
    <scope>IDENTIFICATION</scope>
    <source>
        <strain evidence="5">05x7-T-G4-1.051#20</strain>
    </source>
</reference>
<dbReference type="OrthoDB" id="239865at2759"/>
<dbReference type="GO" id="GO:0030576">
    <property type="term" value="P:Cajal body organization"/>
    <property type="evidence" value="ECO:0007669"/>
    <property type="project" value="TreeGrafter"/>
</dbReference>
<feature type="region of interest" description="Disordered" evidence="4">
    <location>
        <begin position="474"/>
        <end position="500"/>
    </location>
</feature>
<feature type="compositionally biased region" description="Basic and acidic residues" evidence="4">
    <location>
        <begin position="7"/>
        <end position="17"/>
    </location>
</feature>
<feature type="compositionally biased region" description="Polar residues" evidence="4">
    <location>
        <begin position="69"/>
        <end position="80"/>
    </location>
</feature>
<evidence type="ECO:0000256" key="3">
    <source>
        <dbReference type="PROSITE-ProRule" id="PRU00221"/>
    </source>
</evidence>
<dbReference type="GO" id="GO:0015030">
    <property type="term" value="C:Cajal body"/>
    <property type="evidence" value="ECO:0007669"/>
    <property type="project" value="TreeGrafter"/>
</dbReference>
<dbReference type="PANTHER" id="PTHR13211:SF0">
    <property type="entry name" value="TELOMERASE CAJAL BODY PROTEIN 1"/>
    <property type="match status" value="1"/>
</dbReference>
<feature type="region of interest" description="Disordered" evidence="4">
    <location>
        <begin position="50"/>
        <end position="107"/>
    </location>
</feature>
<keyword evidence="3" id="KW-0853">WD repeat</keyword>
<dbReference type="SUPFAM" id="SSF50978">
    <property type="entry name" value="WD40 repeat-like"/>
    <property type="match status" value="1"/>
</dbReference>
<dbReference type="EnsemblMetazoa" id="G16287.1">
    <property type="protein sequence ID" value="G16287.1:cds"/>
    <property type="gene ID" value="G16287"/>
</dbReference>
<dbReference type="Proteomes" id="UP000005408">
    <property type="component" value="Unassembled WGS sequence"/>
</dbReference>
<dbReference type="SMART" id="SM00320">
    <property type="entry name" value="WD40"/>
    <property type="match status" value="6"/>
</dbReference>
<dbReference type="InterPro" id="IPR001680">
    <property type="entry name" value="WD40_rpt"/>
</dbReference>
<protein>
    <recommendedName>
        <fullName evidence="2">WD repeat-containing protein 79</fullName>
    </recommendedName>
</protein>
<feature type="region of interest" description="Disordered" evidence="4">
    <location>
        <begin position="1"/>
        <end position="37"/>
    </location>
</feature>
<feature type="compositionally biased region" description="Basic and acidic residues" evidence="4">
    <location>
        <begin position="26"/>
        <end position="36"/>
    </location>
</feature>
<dbReference type="AlphaFoldDB" id="A0A8W8IXC3"/>
<dbReference type="InterPro" id="IPR036322">
    <property type="entry name" value="WD40_repeat_dom_sf"/>
</dbReference>
<name>A0A8W8IXC3_MAGGI</name>
<dbReference type="PANTHER" id="PTHR13211">
    <property type="entry name" value="TELOMERASE CAJAL BODY PROTEIN 1"/>
    <property type="match status" value="1"/>
</dbReference>
<dbReference type="OMA" id="IRTWILP"/>
<evidence type="ECO:0000256" key="2">
    <source>
        <dbReference type="ARBA" id="ARBA00041558"/>
    </source>
</evidence>
<evidence type="ECO:0000256" key="4">
    <source>
        <dbReference type="SAM" id="MobiDB-lite"/>
    </source>
</evidence>
<dbReference type="PROSITE" id="PS50082">
    <property type="entry name" value="WD_REPEATS_2"/>
    <property type="match status" value="1"/>
</dbReference>
<evidence type="ECO:0000256" key="1">
    <source>
        <dbReference type="ARBA" id="ARBA00038279"/>
    </source>
</evidence>
<sequence>MELNNDVNDKDEQHLRPNDSTTITDRSTHNITEPHDAVAGPIEPLKAVNTHSMEEQSLETCPRKEDISDNTSRRGNITTDTNEDDRVNAADSASTSVSDSRVSSEVIVEPETCRENMEISDNTENMVDNQQQFMVVHSETSSDSQTLQMYSPTLLTQVGFEPDNYLRGCKWSVDGTKVLTATNENKFYVYDFPQDVDTQSNVSEMRHSRVISETGGVYDYCWYNQTSDQSSCTFLTTSKDNPIHNWDANTGQLLSSYRAYDQMDELTAAYSLCYSLDGTKIYSGFKKMIRVFDTNRPGRECQSRPTFAGKVGGQGGIISCLAPSPQANLYAAGSYSRSIGLYYEPQGEAVFVFEGQQGGVTHIAFSPDGTKLFSGGRKDPEILCWDLRKPGQILYVAVRKVETNQRIYFDLDSTGRYLFSGNHDGMVTVWDTQQPPVKLRPDTDFVLESFQEFRAHNDAVNGISLHPTQPVLATSSGQRHVPSLDDDEDLPSDTDSDQENSLKLWLCK</sequence>
<dbReference type="InterPro" id="IPR015943">
    <property type="entry name" value="WD40/YVTN_repeat-like_dom_sf"/>
</dbReference>
<dbReference type="Pfam" id="PF00400">
    <property type="entry name" value="WD40"/>
    <property type="match status" value="3"/>
</dbReference>
<dbReference type="Gene3D" id="2.130.10.10">
    <property type="entry name" value="YVTN repeat-like/Quinoprotein amine dehydrogenase"/>
    <property type="match status" value="2"/>
</dbReference>
<proteinExistence type="inferred from homology"/>